<dbReference type="EMBL" id="CM039437">
    <property type="protein sequence ID" value="KAI4305536.1"/>
    <property type="molecule type" value="Genomic_DNA"/>
</dbReference>
<organism evidence="1 2">
    <name type="scientific">Bauhinia variegata</name>
    <name type="common">Purple orchid tree</name>
    <name type="synonym">Phanera variegata</name>
    <dbReference type="NCBI Taxonomy" id="167791"/>
    <lineage>
        <taxon>Eukaryota</taxon>
        <taxon>Viridiplantae</taxon>
        <taxon>Streptophyta</taxon>
        <taxon>Embryophyta</taxon>
        <taxon>Tracheophyta</taxon>
        <taxon>Spermatophyta</taxon>
        <taxon>Magnoliopsida</taxon>
        <taxon>eudicotyledons</taxon>
        <taxon>Gunneridae</taxon>
        <taxon>Pentapetalae</taxon>
        <taxon>rosids</taxon>
        <taxon>fabids</taxon>
        <taxon>Fabales</taxon>
        <taxon>Fabaceae</taxon>
        <taxon>Cercidoideae</taxon>
        <taxon>Cercideae</taxon>
        <taxon>Bauhiniinae</taxon>
        <taxon>Bauhinia</taxon>
    </lineage>
</organism>
<evidence type="ECO:0000313" key="2">
    <source>
        <dbReference type="Proteomes" id="UP000828941"/>
    </source>
</evidence>
<protein>
    <submittedName>
        <fullName evidence="1">Uncharacterized protein</fullName>
    </submittedName>
</protein>
<proteinExistence type="predicted"/>
<keyword evidence="2" id="KW-1185">Reference proteome</keyword>
<name>A0ACB9L7Z0_BAUVA</name>
<comment type="caution">
    <text evidence="1">The sequence shown here is derived from an EMBL/GenBank/DDBJ whole genome shotgun (WGS) entry which is preliminary data.</text>
</comment>
<gene>
    <name evidence="1" type="ORF">L6164_028899</name>
</gene>
<evidence type="ECO:0000313" key="1">
    <source>
        <dbReference type="EMBL" id="KAI4305536.1"/>
    </source>
</evidence>
<sequence>MSSVCSSMSPPVFRAAATSPMPTRWYTTRLILGSIIARFAKHRASQSSSPPRNTIANRHVSLPGTEATWLTRIATEHGALSRTMEFRNLIFLSSSSISPVLDTLRWNGRIITDESLSNAR</sequence>
<reference evidence="1 2" key="1">
    <citation type="journal article" date="2022" name="DNA Res.">
        <title>Chromosomal-level genome assembly of the orchid tree Bauhinia variegata (Leguminosae; Cercidoideae) supports the allotetraploid origin hypothesis of Bauhinia.</title>
        <authorList>
            <person name="Zhong Y."/>
            <person name="Chen Y."/>
            <person name="Zheng D."/>
            <person name="Pang J."/>
            <person name="Liu Y."/>
            <person name="Luo S."/>
            <person name="Meng S."/>
            <person name="Qian L."/>
            <person name="Wei D."/>
            <person name="Dai S."/>
            <person name="Zhou R."/>
        </authorList>
    </citation>
    <scope>NUCLEOTIDE SEQUENCE [LARGE SCALE GENOMIC DNA]</scope>
    <source>
        <strain evidence="1">BV-YZ2020</strain>
    </source>
</reference>
<dbReference type="Proteomes" id="UP000828941">
    <property type="component" value="Chromosome 12"/>
</dbReference>
<accession>A0ACB9L7Z0</accession>